<evidence type="ECO:0000256" key="1">
    <source>
        <dbReference type="SAM" id="Phobius"/>
    </source>
</evidence>
<protein>
    <submittedName>
        <fullName evidence="2">Uncharacterized protein</fullName>
    </submittedName>
</protein>
<feature type="transmembrane region" description="Helical" evidence="1">
    <location>
        <begin position="111"/>
        <end position="133"/>
    </location>
</feature>
<keyword evidence="1" id="KW-0812">Transmembrane</keyword>
<dbReference type="GeneID" id="98069075"/>
<dbReference type="HOGENOM" id="CLU_1823395_0_0_10"/>
<feature type="transmembrane region" description="Helical" evidence="1">
    <location>
        <begin position="7"/>
        <end position="25"/>
    </location>
</feature>
<dbReference type="AlphaFoldDB" id="H1DGW5"/>
<evidence type="ECO:0000313" key="2">
    <source>
        <dbReference type="EMBL" id="EHP47648.1"/>
    </source>
</evidence>
<keyword evidence="1" id="KW-0472">Membrane</keyword>
<gene>
    <name evidence="2" type="ORF">HMPREF9449_01501</name>
</gene>
<dbReference type="RefSeq" id="WP_009136649.1">
    <property type="nucleotide sequence ID" value="NZ_JH594596.1"/>
</dbReference>
<feature type="transmembrane region" description="Helical" evidence="1">
    <location>
        <begin position="37"/>
        <end position="54"/>
    </location>
</feature>
<organism evidence="2 3">
    <name type="scientific">Odoribacter laneus YIT 12061</name>
    <dbReference type="NCBI Taxonomy" id="742817"/>
    <lineage>
        <taxon>Bacteria</taxon>
        <taxon>Pseudomonadati</taxon>
        <taxon>Bacteroidota</taxon>
        <taxon>Bacteroidia</taxon>
        <taxon>Bacteroidales</taxon>
        <taxon>Odoribacteraceae</taxon>
        <taxon>Odoribacter</taxon>
    </lineage>
</organism>
<dbReference type="EMBL" id="ADMC01000022">
    <property type="protein sequence ID" value="EHP47648.1"/>
    <property type="molecule type" value="Genomic_DNA"/>
</dbReference>
<dbReference type="Proteomes" id="UP000004892">
    <property type="component" value="Unassembled WGS sequence"/>
</dbReference>
<comment type="caution">
    <text evidence="2">The sequence shown here is derived from an EMBL/GenBank/DDBJ whole genome shotgun (WGS) entry which is preliminary data.</text>
</comment>
<keyword evidence="3" id="KW-1185">Reference proteome</keyword>
<proteinExistence type="predicted"/>
<reference evidence="2 3" key="1">
    <citation type="submission" date="2012-01" db="EMBL/GenBank/DDBJ databases">
        <title>The Genome Sequence of Odoribacter laneus YIT 12061.</title>
        <authorList>
            <consortium name="The Broad Institute Genome Sequencing Platform"/>
            <person name="Earl A."/>
            <person name="Ward D."/>
            <person name="Feldgarden M."/>
            <person name="Gevers D."/>
            <person name="Morotomi M."/>
            <person name="Young S.K."/>
            <person name="Zeng Q."/>
            <person name="Gargeya S."/>
            <person name="Fitzgerald M."/>
            <person name="Haas B."/>
            <person name="Abouelleil A."/>
            <person name="Alvarado L."/>
            <person name="Arachchi H.M."/>
            <person name="Berlin A."/>
            <person name="Chapman S.B."/>
            <person name="Gearin G."/>
            <person name="Goldberg J."/>
            <person name="Griggs A."/>
            <person name="Gujja S."/>
            <person name="Hansen M."/>
            <person name="Heiman D."/>
            <person name="Howarth C."/>
            <person name="Larimer J."/>
            <person name="Lui A."/>
            <person name="MacDonald P.J.P."/>
            <person name="McCowen C."/>
            <person name="Montmayeur A."/>
            <person name="Murphy C."/>
            <person name="Neiman D."/>
            <person name="Pearson M."/>
            <person name="Priest M."/>
            <person name="Roberts A."/>
            <person name="Saif S."/>
            <person name="Shea T."/>
            <person name="Sisk P."/>
            <person name="Stolte C."/>
            <person name="Sykes S."/>
            <person name="Wortman J."/>
            <person name="Nusbaum C."/>
            <person name="Birren B."/>
        </authorList>
    </citation>
    <scope>NUCLEOTIDE SEQUENCE [LARGE SCALE GENOMIC DNA]</scope>
    <source>
        <strain evidence="2 3">YIT 12061</strain>
    </source>
</reference>
<name>H1DGW5_9BACT</name>
<dbReference type="eggNOG" id="ENOG50345A5">
    <property type="taxonomic scope" value="Bacteria"/>
</dbReference>
<accession>H1DGW5</accession>
<feature type="transmembrane region" description="Helical" evidence="1">
    <location>
        <begin position="66"/>
        <end position="91"/>
    </location>
</feature>
<keyword evidence="1" id="KW-1133">Transmembrane helix</keyword>
<sequence>MSTQRFIVFILAIAGVIATFLPWFRVEMVGDLSGVSTSGWFTFIMFIIILFLCVRRNTTYDMSYGNTWAVSVLGIAAGIVVLWRIFDIYFAQDTTLELSGRLSGINGEQIVLRYGAWIVMVAGLATPLAAFLFRRPRLKKGSEI</sequence>
<evidence type="ECO:0000313" key="3">
    <source>
        <dbReference type="Proteomes" id="UP000004892"/>
    </source>
</evidence>
<dbReference type="STRING" id="742817.HMPREF9449_01501"/>
<dbReference type="PATRIC" id="fig|742817.3.peg.1595"/>